<keyword evidence="3" id="KW-1185">Reference proteome</keyword>
<proteinExistence type="predicted"/>
<reference evidence="2" key="1">
    <citation type="journal article" date="2016" name="Front. Microbiol.">
        <title>Genome Sequence of the Piezophilic, Mesophilic Sulfate-Reducing Bacterium Desulfovibrio indicus J2T.</title>
        <authorList>
            <person name="Cao J."/>
            <person name="Maignien L."/>
            <person name="Shao Z."/>
            <person name="Alain K."/>
            <person name="Jebbar M."/>
        </authorList>
    </citation>
    <scope>NUCLEOTIDE SEQUENCE</scope>
    <source>
        <strain evidence="2">DSM 21893</strain>
    </source>
</reference>
<protein>
    <submittedName>
        <fullName evidence="2">Uncharacterized protein</fullName>
    </submittedName>
</protein>
<feature type="compositionally biased region" description="Basic and acidic residues" evidence="1">
    <location>
        <begin position="61"/>
        <end position="70"/>
    </location>
</feature>
<feature type="region of interest" description="Disordered" evidence="1">
    <location>
        <begin position="49"/>
        <end position="70"/>
    </location>
</feature>
<evidence type="ECO:0000256" key="1">
    <source>
        <dbReference type="SAM" id="MobiDB-lite"/>
    </source>
</evidence>
<dbReference type="EMBL" id="BPQF01000036">
    <property type="protein sequence ID" value="GJD42010.1"/>
    <property type="molecule type" value="Genomic_DNA"/>
</dbReference>
<evidence type="ECO:0000313" key="3">
    <source>
        <dbReference type="Proteomes" id="UP001055307"/>
    </source>
</evidence>
<reference evidence="2" key="2">
    <citation type="submission" date="2021-08" db="EMBL/GenBank/DDBJ databases">
        <authorList>
            <person name="Tani A."/>
            <person name="Ola A."/>
            <person name="Ogura Y."/>
            <person name="Katsura K."/>
            <person name="Hayashi T."/>
        </authorList>
    </citation>
    <scope>NUCLEOTIDE SEQUENCE</scope>
    <source>
        <strain evidence="2">DSM 21893</strain>
    </source>
</reference>
<evidence type="ECO:0000313" key="2">
    <source>
        <dbReference type="EMBL" id="GJD42010.1"/>
    </source>
</evidence>
<comment type="caution">
    <text evidence="2">The sequence shown here is derived from an EMBL/GenBank/DDBJ whole genome shotgun (WGS) entry which is preliminary data.</text>
</comment>
<accession>A0AAV4ZEU4</accession>
<sequence length="797" mass="87592">MPVAPMTVAVTILVLLDGLGVFVIVVRNANPTAVLTTVHRHDVIPGARAKRGETTGLLEGNRGRPSLDHRHTSVRDEGFVARERCRERHRILAPNLRRRGHEPLDPPQDGFRLHLDQALRLDLIVDQQPERGLAPQLVVSFGALLSKLIPIGARPHKARMAVLAPFMGHGMHSEEDRGGIADLRVHRRMTPPEVVHDLGLKALDRGPARGVASLRCLFDRDRRNAEFFAGSVVGARETRQDDAAEAPMPLFAIEIRTLGLGSRVVGEGEHGEGALAALFELGGDQVVAGHQHGGFADALGTNDNHEIVPRHRRAEEGAHHVSGRLTILHVLAKGSFDRGLGLLLLRLLDDLTERQNVLLTPFLIGKLSAPVPDHEAEWERQRARRQSDRIASDEMDGLVVLSHHRARIAISLGVLELRDPTVALEAHVIEAREAGIPLSQALFAVGHLGKCQIAAEFARRGEGLPGIAPNRATTRARLKRLRRKEHREVVASGALAGLLPKRDLRDEDALREPEDVAVADFPDTVWEAAEGFREAQARIGFVRDVEDTLKILREAAPVLHKARAQVTDANPIQSKPSQRQCGREHDMDVEALVAGVANRDPSELGEARAVPEHVAHRAVEHVFRGAQPGKLLLQERRFRHVELEGEDVVVAEDDALLRRFHPHVTFGVRLGRDPQRVREIGRSPIDIIAKPLKGFATSCDGLGEVLIAADRFGSDVQGVVNAAEGVGSVQLWGDDLFDEPVRGLQRRSLKLLEGFLAKGRKNVLCPKSEPTLLIVRVEFHLQSNIGEYLLSSIPVWV</sequence>
<dbReference type="AlphaFoldDB" id="A0AAV4ZEU4"/>
<dbReference type="Proteomes" id="UP001055307">
    <property type="component" value="Unassembled WGS sequence"/>
</dbReference>
<organism evidence="2 3">
    <name type="scientific">Methylobacterium bullatum</name>
    <dbReference type="NCBI Taxonomy" id="570505"/>
    <lineage>
        <taxon>Bacteria</taxon>
        <taxon>Pseudomonadati</taxon>
        <taxon>Pseudomonadota</taxon>
        <taxon>Alphaproteobacteria</taxon>
        <taxon>Hyphomicrobiales</taxon>
        <taxon>Methylobacteriaceae</taxon>
        <taxon>Methylobacterium</taxon>
    </lineage>
</organism>
<name>A0AAV4ZEU4_9HYPH</name>
<gene>
    <name evidence="2" type="ORF">OICFNHDK_4501</name>
</gene>